<gene>
    <name evidence="1" type="ORF">Sradi_5860900</name>
</gene>
<comment type="caution">
    <text evidence="1">The sequence shown here is derived from an EMBL/GenBank/DDBJ whole genome shotgun (WGS) entry which is preliminary data.</text>
</comment>
<name>A0AAW2KSK7_SESRA</name>
<reference evidence="1" key="2">
    <citation type="journal article" date="2024" name="Plant">
        <title>Genomic evolution and insights into agronomic trait innovations of Sesamum species.</title>
        <authorList>
            <person name="Miao H."/>
            <person name="Wang L."/>
            <person name="Qu L."/>
            <person name="Liu H."/>
            <person name="Sun Y."/>
            <person name="Le M."/>
            <person name="Wang Q."/>
            <person name="Wei S."/>
            <person name="Zheng Y."/>
            <person name="Lin W."/>
            <person name="Duan Y."/>
            <person name="Cao H."/>
            <person name="Xiong S."/>
            <person name="Wang X."/>
            <person name="Wei L."/>
            <person name="Li C."/>
            <person name="Ma Q."/>
            <person name="Ju M."/>
            <person name="Zhao R."/>
            <person name="Li G."/>
            <person name="Mu C."/>
            <person name="Tian Q."/>
            <person name="Mei H."/>
            <person name="Zhang T."/>
            <person name="Gao T."/>
            <person name="Zhang H."/>
        </authorList>
    </citation>
    <scope>NUCLEOTIDE SEQUENCE</scope>
    <source>
        <strain evidence="1">G02</strain>
    </source>
</reference>
<dbReference type="AlphaFoldDB" id="A0AAW2KSK7"/>
<evidence type="ECO:0000313" key="1">
    <source>
        <dbReference type="EMBL" id="KAL0309186.1"/>
    </source>
</evidence>
<protein>
    <submittedName>
        <fullName evidence="1">Uncharacterized protein</fullName>
    </submittedName>
</protein>
<dbReference type="EMBL" id="JACGWJ010000027">
    <property type="protein sequence ID" value="KAL0309186.1"/>
    <property type="molecule type" value="Genomic_DNA"/>
</dbReference>
<organism evidence="1">
    <name type="scientific">Sesamum radiatum</name>
    <name type="common">Black benniseed</name>
    <dbReference type="NCBI Taxonomy" id="300843"/>
    <lineage>
        <taxon>Eukaryota</taxon>
        <taxon>Viridiplantae</taxon>
        <taxon>Streptophyta</taxon>
        <taxon>Embryophyta</taxon>
        <taxon>Tracheophyta</taxon>
        <taxon>Spermatophyta</taxon>
        <taxon>Magnoliopsida</taxon>
        <taxon>eudicotyledons</taxon>
        <taxon>Gunneridae</taxon>
        <taxon>Pentapetalae</taxon>
        <taxon>asterids</taxon>
        <taxon>lamiids</taxon>
        <taxon>Lamiales</taxon>
        <taxon>Pedaliaceae</taxon>
        <taxon>Sesamum</taxon>
    </lineage>
</organism>
<sequence length="53" mass="5451">MIIHMIAGGLTNGDSGRAGQARRAYRRAASIVIEIDAKAPAGGPMIHFGSADT</sequence>
<accession>A0AAW2KSK7</accession>
<proteinExistence type="predicted"/>
<reference evidence="1" key="1">
    <citation type="submission" date="2020-06" db="EMBL/GenBank/DDBJ databases">
        <authorList>
            <person name="Li T."/>
            <person name="Hu X."/>
            <person name="Zhang T."/>
            <person name="Song X."/>
            <person name="Zhang H."/>
            <person name="Dai N."/>
            <person name="Sheng W."/>
            <person name="Hou X."/>
            <person name="Wei L."/>
        </authorList>
    </citation>
    <scope>NUCLEOTIDE SEQUENCE</scope>
    <source>
        <strain evidence="1">G02</strain>
        <tissue evidence="1">Leaf</tissue>
    </source>
</reference>